<keyword evidence="1" id="KW-0560">Oxidoreductase</keyword>
<dbReference type="Pfam" id="PF13738">
    <property type="entry name" value="Pyr_redox_3"/>
    <property type="match status" value="1"/>
</dbReference>
<keyword evidence="2" id="KW-1185">Reference proteome</keyword>
<sequence length="499" mass="56625">MTEHAHVLIIGTGFSGLGAAYRLRQRGVTDVLLLERADDVGGTWRDNTYPGAACDVPSLLYSFSFAQNSDWSRSFSSQPEILEYLRRFARDNDIYPRCRFGHEMLESRWDPEELRWHVRTARGEFTGDILILGAGPLSEPSIPEIPGLESFEGVMFHSARWNHEHDLTGKNVAVIGTGSSAVQFVPKIQPKTAKLHVFQRTAHWTMPRWDRKVSRIERWLYGRLPAVQRLARYAVYWGRESFALGFTVQPKILGVARKVSLRNLRRQVEDPVLREKLTPNYAFGCKRVVVTSDWYPTLTKPNVELVTDGIAEIRPSSIVTADGTERPVDTLIFGTGFHATDFPIGRRIFNGEGASLTGRWQDDPGAYRGTTIAGFPNLFMLIGPNTGLGHTSMVFIIESQLAYVLDAVDHLRRTDVTAVEPLREPQIRFNKRIQRRMRRTVWSRGGCSSWYLDEQGRNIALWPSFSFTLRMATRKFDPDSYRALVRPLAVRSELAAAAR</sequence>
<evidence type="ECO:0000313" key="1">
    <source>
        <dbReference type="EMBL" id="MFB9908639.1"/>
    </source>
</evidence>
<dbReference type="EMBL" id="JBHLZU010000027">
    <property type="protein sequence ID" value="MFB9908639.1"/>
    <property type="molecule type" value="Genomic_DNA"/>
</dbReference>
<dbReference type="PANTHER" id="PTHR42877">
    <property type="entry name" value="L-ORNITHINE N(5)-MONOOXYGENASE-RELATED"/>
    <property type="match status" value="1"/>
</dbReference>
<dbReference type="GO" id="GO:0004497">
    <property type="term" value="F:monooxygenase activity"/>
    <property type="evidence" value="ECO:0007669"/>
    <property type="project" value="UniProtKB-KW"/>
</dbReference>
<dbReference type="RefSeq" id="WP_377860528.1">
    <property type="nucleotide sequence ID" value="NZ_JBHLZU010000027.1"/>
</dbReference>
<comment type="caution">
    <text evidence="1">The sequence shown here is derived from an EMBL/GenBank/DDBJ whole genome shotgun (WGS) entry which is preliminary data.</text>
</comment>
<keyword evidence="1" id="KW-0503">Monooxygenase</keyword>
<proteinExistence type="predicted"/>
<gene>
    <name evidence="1" type="ORF">ACFFQA_32285</name>
</gene>
<dbReference type="InterPro" id="IPR051209">
    <property type="entry name" value="FAD-bind_Monooxygenase_sf"/>
</dbReference>
<dbReference type="InterPro" id="IPR036188">
    <property type="entry name" value="FAD/NAD-bd_sf"/>
</dbReference>
<dbReference type="Gene3D" id="3.50.50.60">
    <property type="entry name" value="FAD/NAD(P)-binding domain"/>
    <property type="match status" value="2"/>
</dbReference>
<reference evidence="1 2" key="1">
    <citation type="submission" date="2024-09" db="EMBL/GenBank/DDBJ databases">
        <authorList>
            <person name="Sun Q."/>
            <person name="Mori K."/>
        </authorList>
    </citation>
    <scope>NUCLEOTIDE SEQUENCE [LARGE SCALE GENOMIC DNA]</scope>
    <source>
        <strain evidence="1 2">TBRC 7907</strain>
    </source>
</reference>
<accession>A0ABV6A9M4</accession>
<dbReference type="Proteomes" id="UP001589693">
    <property type="component" value="Unassembled WGS sequence"/>
</dbReference>
<name>A0ABV6A9M4_9PSEU</name>
<protein>
    <submittedName>
        <fullName evidence="1">Flavin-containing monooxygenase</fullName>
        <ecNumber evidence="1">1.14.13.-</ecNumber>
    </submittedName>
</protein>
<dbReference type="EC" id="1.14.13.-" evidence="1"/>
<evidence type="ECO:0000313" key="2">
    <source>
        <dbReference type="Proteomes" id="UP001589693"/>
    </source>
</evidence>
<dbReference type="SUPFAM" id="SSF51905">
    <property type="entry name" value="FAD/NAD(P)-binding domain"/>
    <property type="match status" value="2"/>
</dbReference>
<organism evidence="1 2">
    <name type="scientific">Allokutzneria oryzae</name>
    <dbReference type="NCBI Taxonomy" id="1378989"/>
    <lineage>
        <taxon>Bacteria</taxon>
        <taxon>Bacillati</taxon>
        <taxon>Actinomycetota</taxon>
        <taxon>Actinomycetes</taxon>
        <taxon>Pseudonocardiales</taxon>
        <taxon>Pseudonocardiaceae</taxon>
        <taxon>Allokutzneria</taxon>
    </lineage>
</organism>
<dbReference type="PANTHER" id="PTHR42877:SF4">
    <property type="entry name" value="FAD_NAD(P)-BINDING DOMAIN-CONTAINING PROTEIN-RELATED"/>
    <property type="match status" value="1"/>
</dbReference>